<accession>A0AA35CPL2</accession>
<dbReference type="KEGG" id="vg:80402124"/>
<organism evidence="1 2">
    <name type="scientific">Lokiarchaeia virus VerdaV4</name>
    <dbReference type="NCBI Taxonomy" id="3070172"/>
    <lineage>
        <taxon>Viruses</taxon>
        <taxon>Duplodnaviria</taxon>
        <taxon>Heunggongvirae</taxon>
        <taxon>Uroviricota</taxon>
        <taxon>Caudoviricetes</taxon>
        <taxon>Verdandiviridae</taxon>
        <taxon>Dolusvirus</taxon>
        <taxon>Dolusvirus pacificense</taxon>
    </lineage>
</organism>
<dbReference type="GeneID" id="80402124"/>
<dbReference type="Proteomes" id="UP001162249">
    <property type="component" value="Segment"/>
</dbReference>
<evidence type="ECO:0000313" key="1">
    <source>
        <dbReference type="EMBL" id="BDI54969.1"/>
    </source>
</evidence>
<evidence type="ECO:0000313" key="2">
    <source>
        <dbReference type="Proteomes" id="UP001162249"/>
    </source>
</evidence>
<keyword evidence="2" id="KW-1185">Reference proteome</keyword>
<proteinExistence type="predicted"/>
<protein>
    <submittedName>
        <fullName evidence="1">Uncharacterized protein</fullName>
    </submittedName>
</protein>
<dbReference type="RefSeq" id="YP_010772412.1">
    <property type="nucleotide sequence ID" value="NC_074643.1"/>
</dbReference>
<name>A0AA35CPL2_9CAUD</name>
<dbReference type="EMBL" id="LC711080">
    <property type="protein sequence ID" value="BDI54969.1"/>
    <property type="molecule type" value="Genomic_DNA"/>
</dbReference>
<reference evidence="1 2" key="1">
    <citation type="journal article" date="2022" name="Nat. Microbiol.">
        <title>Three families of Asgard archaeal viruses identified in metagenome-assembled genomes.</title>
        <authorList>
            <person name="Medvedeva S."/>
            <person name="Sun J."/>
            <person name="Yutin N."/>
            <person name="Koonin E.V."/>
            <person name="Nunoura T."/>
            <person name="Rinke C."/>
            <person name="Krupovic M."/>
        </authorList>
    </citation>
    <scope>NUCLEOTIDE SEQUENCE [LARGE SCALE GENOMIC DNA]</scope>
    <source>
        <strain evidence="1">VerdaV4</strain>
    </source>
</reference>
<sequence>MQSTWAATWDTTQFNHINITIGTQFNFWITDDSATDITDTAIIDMLKQETHILFGYWNAIIKSSAVEKPWDFIMVWLSENLSGDQFYKQYFKLIKKCREILSGNIRVLSGLWESRDLYFGHERE</sequence>